<sequence>MAERGRKSRWAARGCLGVLILLLVLVVLATVFVWLQARRTPAGPHDYVALGSSYAAGAGLGALVKGSPLLCARSVNGYPQQLARLRRIAITDMSCGGAVTKNVLTGGQFFQGPQIRTIGPDTKLVTLTVGGNDIGYVGDLSLLAARKADSAFGWTVRRLWKGPKSPSARDYAGLQGQLVATLKAIHQRAPNATVIVATYPTILPPSGTCARIGLTVAEADMMRQVGERLAATTRAAAEQGGAILVDMNALGADHHACSALPWTSGWPGKNGAPFHPTLQGAEATATAVSAALDGRR</sequence>
<evidence type="ECO:0000256" key="1">
    <source>
        <dbReference type="PIRSR" id="PIRSR637460-1"/>
    </source>
</evidence>
<reference evidence="5" key="1">
    <citation type="submission" date="2020-09" db="EMBL/GenBank/DDBJ databases">
        <title>Brevundimonas sp. LVF2 isolated from a puddle in Goettingen, Germany.</title>
        <authorList>
            <person name="Friedrich I."/>
            <person name="Klassen A."/>
            <person name="Hannes N."/>
            <person name="Schneider D."/>
            <person name="Hertel R."/>
            <person name="Daniel R."/>
        </authorList>
    </citation>
    <scope>NUCLEOTIDE SEQUENCE</scope>
    <source>
        <strain evidence="5">LVF2</strain>
    </source>
</reference>
<dbReference type="RefSeq" id="WP_207868132.1">
    <property type="nucleotide sequence ID" value="NZ_CP062222.1"/>
</dbReference>
<keyword evidence="2" id="KW-1015">Disulfide bond</keyword>
<dbReference type="InterPro" id="IPR036514">
    <property type="entry name" value="SGNH_hydro_sf"/>
</dbReference>
<dbReference type="SUPFAM" id="SSF52266">
    <property type="entry name" value="SGNH hydrolase"/>
    <property type="match status" value="1"/>
</dbReference>
<dbReference type="InterPro" id="IPR013830">
    <property type="entry name" value="SGNH_hydro"/>
</dbReference>
<evidence type="ECO:0000259" key="4">
    <source>
        <dbReference type="Pfam" id="PF13472"/>
    </source>
</evidence>
<dbReference type="PANTHER" id="PTHR37981:SF1">
    <property type="entry name" value="SGNH HYDROLASE-TYPE ESTERASE DOMAIN-CONTAINING PROTEIN"/>
    <property type="match status" value="1"/>
</dbReference>
<evidence type="ECO:0000313" key="6">
    <source>
        <dbReference type="Proteomes" id="UP000663918"/>
    </source>
</evidence>
<dbReference type="EMBL" id="CP062222">
    <property type="protein sequence ID" value="QTC89829.1"/>
    <property type="molecule type" value="Genomic_DNA"/>
</dbReference>
<evidence type="ECO:0000256" key="3">
    <source>
        <dbReference type="SAM" id="Phobius"/>
    </source>
</evidence>
<protein>
    <submittedName>
        <fullName evidence="5">SGNH/GDSL hydrolase family protein</fullName>
    </submittedName>
</protein>
<feature type="active site" description="Nucleophile" evidence="1">
    <location>
        <position position="53"/>
    </location>
</feature>
<dbReference type="PANTHER" id="PTHR37981">
    <property type="entry name" value="LIPASE 2"/>
    <property type="match status" value="1"/>
</dbReference>
<feature type="domain" description="SGNH hydrolase-type esterase" evidence="4">
    <location>
        <begin position="49"/>
        <end position="282"/>
    </location>
</feature>
<name>A0A975GUV6_9CAUL</name>
<dbReference type="Proteomes" id="UP000663918">
    <property type="component" value="Chromosome"/>
</dbReference>
<gene>
    <name evidence="5" type="ORF">IFJ75_11000</name>
</gene>
<keyword evidence="5" id="KW-0378">Hydrolase</keyword>
<dbReference type="AlphaFoldDB" id="A0A975GUV6"/>
<keyword evidence="3" id="KW-0472">Membrane</keyword>
<keyword evidence="6" id="KW-1185">Reference proteome</keyword>
<feature type="disulfide bond" evidence="2">
    <location>
        <begin position="71"/>
        <end position="95"/>
    </location>
</feature>
<dbReference type="Gene3D" id="3.40.50.1110">
    <property type="entry name" value="SGNH hydrolase"/>
    <property type="match status" value="1"/>
</dbReference>
<dbReference type="InterPro" id="IPR037460">
    <property type="entry name" value="SEST-like"/>
</dbReference>
<dbReference type="CDD" id="cd01823">
    <property type="entry name" value="SEST_like"/>
    <property type="match status" value="1"/>
</dbReference>
<feature type="disulfide bond" evidence="2">
    <location>
        <begin position="209"/>
        <end position="257"/>
    </location>
</feature>
<dbReference type="GO" id="GO:0019433">
    <property type="term" value="P:triglyceride catabolic process"/>
    <property type="evidence" value="ECO:0007669"/>
    <property type="project" value="TreeGrafter"/>
</dbReference>
<dbReference type="KEGG" id="bgoe:IFJ75_11000"/>
<dbReference type="GO" id="GO:0004806">
    <property type="term" value="F:triacylglycerol lipase activity"/>
    <property type="evidence" value="ECO:0007669"/>
    <property type="project" value="TreeGrafter"/>
</dbReference>
<evidence type="ECO:0000256" key="2">
    <source>
        <dbReference type="PIRSR" id="PIRSR637460-2"/>
    </source>
</evidence>
<proteinExistence type="predicted"/>
<evidence type="ECO:0000313" key="5">
    <source>
        <dbReference type="EMBL" id="QTC89829.1"/>
    </source>
</evidence>
<keyword evidence="3" id="KW-1133">Transmembrane helix</keyword>
<feature type="active site" evidence="1">
    <location>
        <position position="275"/>
    </location>
</feature>
<accession>A0A975GUV6</accession>
<keyword evidence="3" id="KW-0812">Transmembrane</keyword>
<organism evidence="5 6">
    <name type="scientific">Brevundimonas goettingensis</name>
    <dbReference type="NCBI Taxonomy" id="2774190"/>
    <lineage>
        <taxon>Bacteria</taxon>
        <taxon>Pseudomonadati</taxon>
        <taxon>Pseudomonadota</taxon>
        <taxon>Alphaproteobacteria</taxon>
        <taxon>Caulobacterales</taxon>
        <taxon>Caulobacteraceae</taxon>
        <taxon>Brevundimonas</taxon>
    </lineage>
</organism>
<feature type="transmembrane region" description="Helical" evidence="3">
    <location>
        <begin position="12"/>
        <end position="35"/>
    </location>
</feature>
<dbReference type="Pfam" id="PF13472">
    <property type="entry name" value="Lipase_GDSL_2"/>
    <property type="match status" value="1"/>
</dbReference>